<dbReference type="EMBL" id="JACJQY010000004">
    <property type="protein sequence ID" value="MBD2316120.1"/>
    <property type="molecule type" value="Genomic_DNA"/>
</dbReference>
<evidence type="ECO:0000256" key="2">
    <source>
        <dbReference type="ARBA" id="ARBA00022747"/>
    </source>
</evidence>
<dbReference type="InterPro" id="IPR052021">
    <property type="entry name" value="Type-I_RS_S_subunit"/>
</dbReference>
<sequence length="130" mass="14581">MTEETKIGLGQPLPNELVFTREAPAGEVAMIPDNNIEMCLGQRMMGIKTNENEVLGNYLLYFLQSQALKEYVAIKSAGSTVSHLRVGQVFDIPIIYPSSISEQKEIADLCSRYTEEIDYGCKFIQNDIEL</sequence>
<keyword evidence="5" id="KW-0378">Hydrolase</keyword>
<keyword evidence="5" id="KW-0255">Endonuclease</keyword>
<evidence type="ECO:0000256" key="3">
    <source>
        <dbReference type="ARBA" id="ARBA00023125"/>
    </source>
</evidence>
<protein>
    <submittedName>
        <fullName evidence="5">Restriction endonuclease subunit S</fullName>
    </submittedName>
</protein>
<comment type="similarity">
    <text evidence="1">Belongs to the type-I restriction system S methylase family.</text>
</comment>
<evidence type="ECO:0000313" key="5">
    <source>
        <dbReference type="EMBL" id="MBD2316120.1"/>
    </source>
</evidence>
<reference evidence="5 6" key="1">
    <citation type="journal article" date="2020" name="ISME J.">
        <title>Comparative genomics reveals insights into cyanobacterial evolution and habitat adaptation.</title>
        <authorList>
            <person name="Chen M.Y."/>
            <person name="Teng W.K."/>
            <person name="Zhao L."/>
            <person name="Hu C.X."/>
            <person name="Zhou Y.K."/>
            <person name="Han B.P."/>
            <person name="Song L.R."/>
            <person name="Shu W.S."/>
        </authorList>
    </citation>
    <scope>NUCLEOTIDE SEQUENCE [LARGE SCALE GENOMIC DNA]</scope>
    <source>
        <strain evidence="5 6">FACHB-1050</strain>
    </source>
</reference>
<keyword evidence="3" id="KW-0238">DNA-binding</keyword>
<dbReference type="InterPro" id="IPR000055">
    <property type="entry name" value="Restrct_endonuc_typeI_TRD"/>
</dbReference>
<keyword evidence="5" id="KW-0540">Nuclease</keyword>
<dbReference type="Gene3D" id="3.90.220.20">
    <property type="entry name" value="DNA methylase specificity domains"/>
    <property type="match status" value="1"/>
</dbReference>
<comment type="caution">
    <text evidence="5">The sequence shown here is derived from an EMBL/GenBank/DDBJ whole genome shotgun (WGS) entry which is preliminary data.</text>
</comment>
<dbReference type="GO" id="GO:0004519">
    <property type="term" value="F:endonuclease activity"/>
    <property type="evidence" value="ECO:0007669"/>
    <property type="project" value="UniProtKB-KW"/>
</dbReference>
<gene>
    <name evidence="5" type="ORF">H6G05_04565</name>
</gene>
<accession>A0ABR8C6R8</accession>
<dbReference type="RefSeq" id="WP_190576694.1">
    <property type="nucleotide sequence ID" value="NZ_CAWPQU010000034.1"/>
</dbReference>
<dbReference type="Proteomes" id="UP000618445">
    <property type="component" value="Unassembled WGS sequence"/>
</dbReference>
<dbReference type="PANTHER" id="PTHR30408:SF12">
    <property type="entry name" value="TYPE I RESTRICTION ENZYME MJAVIII SPECIFICITY SUBUNIT"/>
    <property type="match status" value="1"/>
</dbReference>
<evidence type="ECO:0000259" key="4">
    <source>
        <dbReference type="Pfam" id="PF01420"/>
    </source>
</evidence>
<dbReference type="Pfam" id="PF01420">
    <property type="entry name" value="Methylase_S"/>
    <property type="match status" value="1"/>
</dbReference>
<feature type="domain" description="Type I restriction modification DNA specificity" evidence="4">
    <location>
        <begin position="16"/>
        <end position="117"/>
    </location>
</feature>
<evidence type="ECO:0000313" key="6">
    <source>
        <dbReference type="Proteomes" id="UP000618445"/>
    </source>
</evidence>
<organism evidence="5 6">
    <name type="scientific">Phormidium tenue FACHB-1050</name>
    <dbReference type="NCBI Taxonomy" id="2692857"/>
    <lineage>
        <taxon>Bacteria</taxon>
        <taxon>Bacillati</taxon>
        <taxon>Cyanobacteriota</taxon>
        <taxon>Cyanophyceae</taxon>
        <taxon>Oscillatoriophycideae</taxon>
        <taxon>Oscillatoriales</taxon>
        <taxon>Oscillatoriaceae</taxon>
        <taxon>Phormidium</taxon>
    </lineage>
</organism>
<evidence type="ECO:0000256" key="1">
    <source>
        <dbReference type="ARBA" id="ARBA00010923"/>
    </source>
</evidence>
<dbReference type="InterPro" id="IPR044946">
    <property type="entry name" value="Restrct_endonuc_typeI_TRD_sf"/>
</dbReference>
<keyword evidence="6" id="KW-1185">Reference proteome</keyword>
<proteinExistence type="inferred from homology"/>
<dbReference type="PANTHER" id="PTHR30408">
    <property type="entry name" value="TYPE-1 RESTRICTION ENZYME ECOKI SPECIFICITY PROTEIN"/>
    <property type="match status" value="1"/>
</dbReference>
<name>A0ABR8C6R8_9CYAN</name>
<keyword evidence="2" id="KW-0680">Restriction system</keyword>
<dbReference type="SUPFAM" id="SSF116734">
    <property type="entry name" value="DNA methylase specificity domain"/>
    <property type="match status" value="1"/>
</dbReference>